<dbReference type="InterPro" id="IPR006121">
    <property type="entry name" value="HMA_dom"/>
</dbReference>
<dbReference type="InterPro" id="IPR036163">
    <property type="entry name" value="HMA_dom_sf"/>
</dbReference>
<dbReference type="PROSITE" id="PS01047">
    <property type="entry name" value="HMA_1"/>
    <property type="match status" value="1"/>
</dbReference>
<dbReference type="GO" id="GO:0046872">
    <property type="term" value="F:metal ion binding"/>
    <property type="evidence" value="ECO:0007669"/>
    <property type="project" value="UniProtKB-KW"/>
</dbReference>
<comment type="caution">
    <text evidence="4">The sequence shown here is derived from an EMBL/GenBank/DDBJ whole genome shotgun (WGS) entry which is preliminary data.</text>
</comment>
<dbReference type="Pfam" id="PF00403">
    <property type="entry name" value="HMA"/>
    <property type="match status" value="1"/>
</dbReference>
<keyword evidence="5" id="KW-0378">Hydrolase</keyword>
<keyword evidence="1" id="KW-0479">Metal-binding</keyword>
<reference evidence="5 6" key="1">
    <citation type="submission" date="2018-06" db="EMBL/GenBank/DDBJ databases">
        <authorList>
            <consortium name="Pathogen Informatics"/>
            <person name="Doyle S."/>
        </authorList>
    </citation>
    <scope>NUCLEOTIDE SEQUENCE [LARGE SCALE GENOMIC DNA]</scope>
    <source>
        <strain evidence="5 6">NCTC10894</strain>
    </source>
</reference>
<dbReference type="GeneID" id="61391053"/>
<dbReference type="EMBL" id="UGVE01000002">
    <property type="protein sequence ID" value="SUE35692.1"/>
    <property type="molecule type" value="Genomic_DNA"/>
</dbReference>
<dbReference type="Gene3D" id="3.30.70.100">
    <property type="match status" value="1"/>
</dbReference>
<protein>
    <submittedName>
        <fullName evidence="5">Copper-exporting P-type ATPase A</fullName>
        <ecNumber evidence="5">3.6.3.-</ecNumber>
    </submittedName>
</protein>
<evidence type="ECO:0000313" key="5">
    <source>
        <dbReference type="EMBL" id="SUE35692.1"/>
    </source>
</evidence>
<evidence type="ECO:0000256" key="2">
    <source>
        <dbReference type="SAM" id="MobiDB-lite"/>
    </source>
</evidence>
<dbReference type="PROSITE" id="PS50846">
    <property type="entry name" value="HMA_2"/>
    <property type="match status" value="1"/>
</dbReference>
<organism evidence="4 7">
    <name type="scientific">Ralstonia mannitolilytica</name>
    <dbReference type="NCBI Taxonomy" id="105219"/>
    <lineage>
        <taxon>Bacteria</taxon>
        <taxon>Pseudomonadati</taxon>
        <taxon>Pseudomonadota</taxon>
        <taxon>Betaproteobacteria</taxon>
        <taxon>Burkholderiales</taxon>
        <taxon>Burkholderiaceae</taxon>
        <taxon>Ralstonia</taxon>
    </lineage>
</organism>
<dbReference type="InterPro" id="IPR017969">
    <property type="entry name" value="Heavy-metal-associated_CS"/>
</dbReference>
<evidence type="ECO:0000256" key="1">
    <source>
        <dbReference type="ARBA" id="ARBA00022723"/>
    </source>
</evidence>
<dbReference type="OrthoDB" id="9813965at2"/>
<dbReference type="AlphaFoldDB" id="A0A160BZW1"/>
<evidence type="ECO:0000259" key="3">
    <source>
        <dbReference type="PROSITE" id="PS50846"/>
    </source>
</evidence>
<dbReference type="GO" id="GO:0016787">
    <property type="term" value="F:hydrolase activity"/>
    <property type="evidence" value="ECO:0007669"/>
    <property type="project" value="UniProtKB-KW"/>
</dbReference>
<evidence type="ECO:0000313" key="7">
    <source>
        <dbReference type="Proteomes" id="UP001190002"/>
    </source>
</evidence>
<feature type="region of interest" description="Disordered" evidence="2">
    <location>
        <begin position="70"/>
        <end position="97"/>
    </location>
</feature>
<accession>A0A160BZW1</accession>
<dbReference type="EMBL" id="CATVXE010000008">
    <property type="protein sequence ID" value="CAJ0683072.1"/>
    <property type="molecule type" value="Genomic_DNA"/>
</dbReference>
<evidence type="ECO:0000313" key="6">
    <source>
        <dbReference type="Proteomes" id="UP000255008"/>
    </source>
</evidence>
<feature type="domain" description="HMA" evidence="3">
    <location>
        <begin position="2"/>
        <end position="66"/>
    </location>
</feature>
<dbReference type="RefSeq" id="WP_004635162.1">
    <property type="nucleotide sequence ID" value="NZ_BAAAEC010000027.1"/>
</dbReference>
<dbReference type="Proteomes" id="UP001190002">
    <property type="component" value="Unassembled WGS sequence"/>
</dbReference>
<dbReference type="SUPFAM" id="SSF55008">
    <property type="entry name" value="HMA, heavy metal-associated domain"/>
    <property type="match status" value="1"/>
</dbReference>
<proteinExistence type="predicted"/>
<dbReference type="Proteomes" id="UP000255008">
    <property type="component" value="Unassembled WGS sequence"/>
</dbReference>
<sequence>MDTIELKIKGMSCGSCVSSVTHALQRVPGVDAVDVDLARGIARVSGNAQAAPAMLAALAAAGYEAESLSTGAGAKTEHAHHGDVPTGTAHKSGGCCH</sequence>
<name>A0A160BZW1_9RALS</name>
<dbReference type="EC" id="3.6.3.-" evidence="5"/>
<dbReference type="CDD" id="cd00371">
    <property type="entry name" value="HMA"/>
    <property type="match status" value="1"/>
</dbReference>
<reference evidence="4" key="2">
    <citation type="submission" date="2023-07" db="EMBL/GenBank/DDBJ databases">
        <authorList>
            <person name="Peeters C."/>
        </authorList>
    </citation>
    <scope>NUCLEOTIDE SEQUENCE</scope>
    <source>
        <strain evidence="4">R-77591</strain>
    </source>
</reference>
<evidence type="ECO:0000313" key="4">
    <source>
        <dbReference type="EMBL" id="CAJ0683072.1"/>
    </source>
</evidence>
<gene>
    <name evidence="5" type="primary">copA_5</name>
    <name evidence="5" type="ORF">NCTC10894_03707</name>
    <name evidence="4" type="ORF">R77591_02163</name>
</gene>